<dbReference type="EMBL" id="CAJNON010000121">
    <property type="protein sequence ID" value="CAF0996905.1"/>
    <property type="molecule type" value="Genomic_DNA"/>
</dbReference>
<accession>A0A814FMI1</accession>
<organism evidence="2 6">
    <name type="scientific">Adineta steineri</name>
    <dbReference type="NCBI Taxonomy" id="433720"/>
    <lineage>
        <taxon>Eukaryota</taxon>
        <taxon>Metazoa</taxon>
        <taxon>Spiralia</taxon>
        <taxon>Gnathifera</taxon>
        <taxon>Rotifera</taxon>
        <taxon>Eurotatoria</taxon>
        <taxon>Bdelloidea</taxon>
        <taxon>Adinetida</taxon>
        <taxon>Adinetidae</taxon>
        <taxon>Adineta</taxon>
    </lineage>
</organism>
<evidence type="ECO:0000313" key="4">
    <source>
        <dbReference type="EMBL" id="CAF1503104.1"/>
    </source>
</evidence>
<dbReference type="EMBL" id="CAJOBB010013178">
    <property type="protein sequence ID" value="CAF4286952.1"/>
    <property type="molecule type" value="Genomic_DNA"/>
</dbReference>
<sequence>MINDAIVVGAVMIGVPGIFVVFIGVFAVVLEVVVVVAIVVVVVVVVLVATVDDVVVVGDTFGTVDDDAFETEKIITLSKTKSLEVISSYPLYNSFVNFIDTFYLLLKLYIKLDI</sequence>
<protein>
    <submittedName>
        <fullName evidence="2">Uncharacterized protein</fullName>
    </submittedName>
</protein>
<evidence type="ECO:0000313" key="2">
    <source>
        <dbReference type="EMBL" id="CAF0985606.1"/>
    </source>
</evidence>
<gene>
    <name evidence="4" type="ORF">IZO911_LOCUS45102</name>
    <name evidence="2" type="ORF">JYZ213_LOCUS15171</name>
    <name evidence="5" type="ORF">KXQ929_LOCUS44767</name>
    <name evidence="3" type="ORF">VCS650_LOCUS14512</name>
</gene>
<dbReference type="AlphaFoldDB" id="A0A814FMI1"/>
<evidence type="ECO:0000313" key="5">
    <source>
        <dbReference type="EMBL" id="CAF4286952.1"/>
    </source>
</evidence>
<dbReference type="Proteomes" id="UP000663891">
    <property type="component" value="Unassembled WGS sequence"/>
</dbReference>
<reference evidence="2" key="1">
    <citation type="submission" date="2021-02" db="EMBL/GenBank/DDBJ databases">
        <authorList>
            <person name="Nowell W R."/>
        </authorList>
    </citation>
    <scope>NUCLEOTIDE SEQUENCE</scope>
</reference>
<keyword evidence="1" id="KW-1133">Transmembrane helix</keyword>
<dbReference type="EMBL" id="CAJNOG010000130">
    <property type="protein sequence ID" value="CAF0985606.1"/>
    <property type="molecule type" value="Genomic_DNA"/>
</dbReference>
<proteinExistence type="predicted"/>
<feature type="transmembrane region" description="Helical" evidence="1">
    <location>
        <begin position="32"/>
        <end position="51"/>
    </location>
</feature>
<keyword evidence="1" id="KW-0472">Membrane</keyword>
<comment type="caution">
    <text evidence="2">The sequence shown here is derived from an EMBL/GenBank/DDBJ whole genome shotgun (WGS) entry which is preliminary data.</text>
</comment>
<feature type="transmembrane region" description="Helical" evidence="1">
    <location>
        <begin position="6"/>
        <end position="25"/>
    </location>
</feature>
<dbReference type="Proteomes" id="UP000663845">
    <property type="component" value="Unassembled WGS sequence"/>
</dbReference>
<feature type="transmembrane region" description="Helical" evidence="1">
    <location>
        <begin position="91"/>
        <end position="110"/>
    </location>
</feature>
<evidence type="ECO:0000313" key="3">
    <source>
        <dbReference type="EMBL" id="CAF0996905.1"/>
    </source>
</evidence>
<name>A0A814FMI1_9BILA</name>
<evidence type="ECO:0000256" key="1">
    <source>
        <dbReference type="SAM" id="Phobius"/>
    </source>
</evidence>
<dbReference type="EMBL" id="CAJNOE010003456">
    <property type="protein sequence ID" value="CAF1503104.1"/>
    <property type="molecule type" value="Genomic_DNA"/>
</dbReference>
<keyword evidence="1" id="KW-0812">Transmembrane</keyword>
<evidence type="ECO:0000313" key="6">
    <source>
        <dbReference type="Proteomes" id="UP000663845"/>
    </source>
</evidence>
<dbReference type="Proteomes" id="UP000663868">
    <property type="component" value="Unassembled WGS sequence"/>
</dbReference>
<dbReference type="Proteomes" id="UP000663860">
    <property type="component" value="Unassembled WGS sequence"/>
</dbReference>